<dbReference type="InterPro" id="IPR011989">
    <property type="entry name" value="ARM-like"/>
</dbReference>
<dbReference type="Proteomes" id="UP001529510">
    <property type="component" value="Unassembled WGS sequence"/>
</dbReference>
<dbReference type="Pfam" id="PF08216">
    <property type="entry name" value="CTNNBL"/>
    <property type="match status" value="1"/>
</dbReference>
<feature type="domain" description="Beta-catenin-like protein 1 N-terminal" evidence="6">
    <location>
        <begin position="1"/>
        <end position="52"/>
    </location>
</feature>
<keyword evidence="2" id="KW-0597">Phosphoprotein</keyword>
<dbReference type="GO" id="GO:0005634">
    <property type="term" value="C:nucleus"/>
    <property type="evidence" value="ECO:0007669"/>
    <property type="project" value="UniProtKB-SubCell"/>
</dbReference>
<accession>A0ABD0N9D9</accession>
<evidence type="ECO:0000256" key="3">
    <source>
        <dbReference type="ARBA" id="ARBA00022737"/>
    </source>
</evidence>
<evidence type="ECO:0000313" key="8">
    <source>
        <dbReference type="Proteomes" id="UP001529510"/>
    </source>
</evidence>
<keyword evidence="8" id="KW-1185">Reference proteome</keyword>
<comment type="caution">
    <text evidence="7">The sequence shown here is derived from an EMBL/GenBank/DDBJ whole genome shotgun (WGS) entry which is preliminary data.</text>
</comment>
<feature type="non-terminal residue" evidence="7">
    <location>
        <position position="53"/>
    </location>
</feature>
<evidence type="ECO:0000256" key="1">
    <source>
        <dbReference type="ARBA" id="ARBA00004123"/>
    </source>
</evidence>
<evidence type="ECO:0000259" key="6">
    <source>
        <dbReference type="Pfam" id="PF08216"/>
    </source>
</evidence>
<evidence type="ECO:0000256" key="2">
    <source>
        <dbReference type="ARBA" id="ARBA00022553"/>
    </source>
</evidence>
<keyword evidence="3" id="KW-0677">Repeat</keyword>
<keyword evidence="4" id="KW-0175">Coiled coil</keyword>
<dbReference type="InterPro" id="IPR039678">
    <property type="entry name" value="CTNNBL1"/>
</dbReference>
<dbReference type="PANTHER" id="PTHR14978:SF0">
    <property type="entry name" value="BETA-CATENIN-LIKE PROTEIN 1"/>
    <property type="match status" value="1"/>
</dbReference>
<dbReference type="AlphaFoldDB" id="A0ABD0N9D9"/>
<dbReference type="PANTHER" id="PTHR14978">
    <property type="entry name" value="BETA-CATENIN-LIKE PROTEIN 1 NUCLEAR ASSOCIATED PROTEIN"/>
    <property type="match status" value="1"/>
</dbReference>
<dbReference type="Gene3D" id="1.25.10.10">
    <property type="entry name" value="Leucine-rich Repeat Variant"/>
    <property type="match status" value="1"/>
</dbReference>
<reference evidence="7 8" key="1">
    <citation type="submission" date="2024-05" db="EMBL/GenBank/DDBJ databases">
        <title>Genome sequencing and assembly of Indian major carp, Cirrhinus mrigala (Hamilton, 1822).</title>
        <authorList>
            <person name="Mohindra V."/>
            <person name="Chowdhury L.M."/>
            <person name="Lal K."/>
            <person name="Jena J.K."/>
        </authorList>
    </citation>
    <scope>NUCLEOTIDE SEQUENCE [LARGE SCALE GENOMIC DNA]</scope>
    <source>
        <strain evidence="7">CM1030</strain>
        <tissue evidence="7">Blood</tissue>
    </source>
</reference>
<sequence length="53" mass="5934">ALKVLDYGMIGPEGSDNCHKFVDILGLRTIFPLFMKTPKKMKKVGISDKEHEG</sequence>
<organism evidence="7 8">
    <name type="scientific">Cirrhinus mrigala</name>
    <name type="common">Mrigala</name>
    <dbReference type="NCBI Taxonomy" id="683832"/>
    <lineage>
        <taxon>Eukaryota</taxon>
        <taxon>Metazoa</taxon>
        <taxon>Chordata</taxon>
        <taxon>Craniata</taxon>
        <taxon>Vertebrata</taxon>
        <taxon>Euteleostomi</taxon>
        <taxon>Actinopterygii</taxon>
        <taxon>Neopterygii</taxon>
        <taxon>Teleostei</taxon>
        <taxon>Ostariophysi</taxon>
        <taxon>Cypriniformes</taxon>
        <taxon>Cyprinidae</taxon>
        <taxon>Labeoninae</taxon>
        <taxon>Labeonini</taxon>
        <taxon>Cirrhinus</taxon>
    </lineage>
</organism>
<proteinExistence type="predicted"/>
<evidence type="ECO:0000256" key="5">
    <source>
        <dbReference type="ARBA" id="ARBA00023242"/>
    </source>
</evidence>
<keyword evidence="5" id="KW-0539">Nucleus</keyword>
<comment type="subcellular location">
    <subcellularLocation>
        <location evidence="1">Nucleus</location>
    </subcellularLocation>
</comment>
<gene>
    <name evidence="7" type="ORF">M9458_045667</name>
</gene>
<feature type="non-terminal residue" evidence="7">
    <location>
        <position position="1"/>
    </location>
</feature>
<name>A0ABD0N9D9_CIRMR</name>
<evidence type="ECO:0000313" key="7">
    <source>
        <dbReference type="EMBL" id="KAL0157591.1"/>
    </source>
</evidence>
<dbReference type="EMBL" id="JAMKFB020000023">
    <property type="protein sequence ID" value="KAL0157591.1"/>
    <property type="molecule type" value="Genomic_DNA"/>
</dbReference>
<protein>
    <recommendedName>
        <fullName evidence="6">Beta-catenin-like protein 1 N-terminal domain-containing protein</fullName>
    </recommendedName>
</protein>
<evidence type="ECO:0000256" key="4">
    <source>
        <dbReference type="ARBA" id="ARBA00023054"/>
    </source>
</evidence>
<dbReference type="InterPro" id="IPR013180">
    <property type="entry name" value="CTNNBL1_N"/>
</dbReference>